<name>A0A0M8NVZ6_9EURO</name>
<sequence length="303" mass="33716">MSSKDFNDDPLAVLTHISNSPYYFYPGPCSAPATEPPLKASNDPDLILLCSWMDASWKHIMKYIHAYRALYPSSPILLARTFSSDFFLVSESALQRKLKPAVEIICAQLQSGRNYQSNRTLLAHALSNGGSGHLTCLARQYHEDTGHPLPVNAMILDSTPTGAHFQSLVASLSLTLPSAFLIRLPAKAVIMVLVFIFYVLPTWMGKGNMAARVCDDLNSLEGGGKSQGRTKEWLRKEAIRTYIYSDTDEICRAENIMPHARVAANQGMRVREEAWVGSGHVAHMKTDPDRYWKVVAGTWDDRS</sequence>
<evidence type="ECO:0000256" key="4">
    <source>
        <dbReference type="ARBA" id="ARBA00023136"/>
    </source>
</evidence>
<dbReference type="OrthoDB" id="77878at2759"/>
<evidence type="ECO:0000256" key="6">
    <source>
        <dbReference type="ARBA" id="ARBA00037847"/>
    </source>
</evidence>
<keyword evidence="2 7" id="KW-0812">Transmembrane</keyword>
<dbReference type="EMBL" id="LHQQ01000162">
    <property type="protein sequence ID" value="KOS40476.1"/>
    <property type="molecule type" value="Genomic_DNA"/>
</dbReference>
<evidence type="ECO:0000256" key="3">
    <source>
        <dbReference type="ARBA" id="ARBA00022989"/>
    </source>
</evidence>
<dbReference type="GO" id="GO:0031965">
    <property type="term" value="C:nuclear membrane"/>
    <property type="evidence" value="ECO:0007669"/>
    <property type="project" value="UniProtKB-SubCell"/>
</dbReference>
<organism evidence="8 9">
    <name type="scientific">Penicillium nordicum</name>
    <dbReference type="NCBI Taxonomy" id="229535"/>
    <lineage>
        <taxon>Eukaryota</taxon>
        <taxon>Fungi</taxon>
        <taxon>Dikarya</taxon>
        <taxon>Ascomycota</taxon>
        <taxon>Pezizomycotina</taxon>
        <taxon>Eurotiomycetes</taxon>
        <taxon>Eurotiomycetidae</taxon>
        <taxon>Eurotiales</taxon>
        <taxon>Aspergillaceae</taxon>
        <taxon>Penicillium</taxon>
    </lineage>
</organism>
<keyword evidence="5" id="KW-0539">Nucleus</keyword>
<evidence type="ECO:0000256" key="1">
    <source>
        <dbReference type="ARBA" id="ARBA00004126"/>
    </source>
</evidence>
<comment type="caution">
    <text evidence="8">The sequence shown here is derived from an EMBL/GenBank/DDBJ whole genome shotgun (WGS) entry which is preliminary data.</text>
</comment>
<reference evidence="8 9" key="1">
    <citation type="submission" date="2015-08" db="EMBL/GenBank/DDBJ databases">
        <title>Genome sequencing of Penicillium nordicum.</title>
        <authorList>
            <person name="Nguyen H.D."/>
            <person name="Seifert K.A."/>
        </authorList>
    </citation>
    <scope>NUCLEOTIDE SEQUENCE [LARGE SCALE GENOMIC DNA]</scope>
    <source>
        <strain evidence="8 9">DAOMC 185683</strain>
    </source>
</reference>
<dbReference type="PANTHER" id="PTHR12265:SF30">
    <property type="entry name" value="TRANSMEMBRANE PROTEIN 53"/>
    <property type="match status" value="1"/>
</dbReference>
<evidence type="ECO:0000313" key="9">
    <source>
        <dbReference type="Proteomes" id="UP000037696"/>
    </source>
</evidence>
<comment type="subcellular location">
    <subcellularLocation>
        <location evidence="6">Endomembrane system</location>
        <topology evidence="6">Single-pass membrane protein</topology>
    </subcellularLocation>
    <subcellularLocation>
        <location evidence="1">Nucleus membrane</location>
    </subcellularLocation>
</comment>
<feature type="transmembrane region" description="Helical" evidence="7">
    <location>
        <begin position="180"/>
        <end position="200"/>
    </location>
</feature>
<protein>
    <recommendedName>
        <fullName evidence="10">Indole-diterpene biosynthesis protein PaxU</fullName>
    </recommendedName>
</protein>
<keyword evidence="4 7" id="KW-0472">Membrane</keyword>
<dbReference type="Pfam" id="PF05705">
    <property type="entry name" value="DUF829"/>
    <property type="match status" value="1"/>
</dbReference>
<dbReference type="AlphaFoldDB" id="A0A0M8NVZ6"/>
<accession>A0A0M8NVZ6</accession>
<dbReference type="Proteomes" id="UP000037696">
    <property type="component" value="Unassembled WGS sequence"/>
</dbReference>
<evidence type="ECO:0008006" key="10">
    <source>
        <dbReference type="Google" id="ProtNLM"/>
    </source>
</evidence>
<keyword evidence="3 7" id="KW-1133">Transmembrane helix</keyword>
<dbReference type="InterPro" id="IPR008547">
    <property type="entry name" value="DUF829_TMEM53"/>
</dbReference>
<evidence type="ECO:0000256" key="5">
    <source>
        <dbReference type="ARBA" id="ARBA00023242"/>
    </source>
</evidence>
<gene>
    <name evidence="8" type="ORF">ACN38_g8670</name>
</gene>
<evidence type="ECO:0000256" key="2">
    <source>
        <dbReference type="ARBA" id="ARBA00022692"/>
    </source>
</evidence>
<keyword evidence="9" id="KW-1185">Reference proteome</keyword>
<evidence type="ECO:0000256" key="7">
    <source>
        <dbReference type="SAM" id="Phobius"/>
    </source>
</evidence>
<dbReference type="PANTHER" id="PTHR12265">
    <property type="entry name" value="TRANSMEMBRANE PROTEIN 53"/>
    <property type="match status" value="1"/>
</dbReference>
<evidence type="ECO:0000313" key="8">
    <source>
        <dbReference type="EMBL" id="KOS40476.1"/>
    </source>
</evidence>
<proteinExistence type="predicted"/>